<dbReference type="PANTHER" id="PTHR48007">
    <property type="entry name" value="LEUCINE-RICH REPEAT RECEPTOR-LIKE PROTEIN KINASE PXC1"/>
    <property type="match status" value="1"/>
</dbReference>
<dbReference type="Gene3D" id="3.80.10.10">
    <property type="entry name" value="Ribonuclease Inhibitor"/>
    <property type="match status" value="1"/>
</dbReference>
<keyword evidence="3" id="KW-0732">Signal</keyword>
<keyword evidence="6" id="KW-1185">Reference proteome</keyword>
<organism evidence="5 6">
    <name type="scientific">Hevea brasiliensis</name>
    <name type="common">Para rubber tree</name>
    <name type="synonym">Siphonia brasiliensis</name>
    <dbReference type="NCBI Taxonomy" id="3981"/>
    <lineage>
        <taxon>Eukaryota</taxon>
        <taxon>Viridiplantae</taxon>
        <taxon>Streptophyta</taxon>
        <taxon>Embryophyta</taxon>
        <taxon>Tracheophyta</taxon>
        <taxon>Spermatophyta</taxon>
        <taxon>Magnoliopsida</taxon>
        <taxon>eudicotyledons</taxon>
        <taxon>Gunneridae</taxon>
        <taxon>Pentapetalae</taxon>
        <taxon>rosids</taxon>
        <taxon>fabids</taxon>
        <taxon>Malpighiales</taxon>
        <taxon>Euphorbiaceae</taxon>
        <taxon>Crotonoideae</taxon>
        <taxon>Micrandreae</taxon>
        <taxon>Hevea</taxon>
    </lineage>
</organism>
<evidence type="ECO:0000259" key="4">
    <source>
        <dbReference type="Pfam" id="PF08263"/>
    </source>
</evidence>
<comment type="caution">
    <text evidence="5">The sequence shown here is derived from an EMBL/GenBank/DDBJ whole genome shotgun (WGS) entry which is preliminary data.</text>
</comment>
<gene>
    <name evidence="5" type="ORF">GH714_018434</name>
</gene>
<dbReference type="AlphaFoldDB" id="A0A6A6LKE4"/>
<dbReference type="Pfam" id="PF08263">
    <property type="entry name" value="LRRNT_2"/>
    <property type="match status" value="1"/>
</dbReference>
<evidence type="ECO:0000256" key="2">
    <source>
        <dbReference type="ARBA" id="ARBA00022737"/>
    </source>
</evidence>
<evidence type="ECO:0000256" key="3">
    <source>
        <dbReference type="SAM" id="SignalP"/>
    </source>
</evidence>
<name>A0A6A6LKE4_HEVBR</name>
<feature type="chain" id="PRO_5025430582" description="Leucine-rich repeat-containing N-terminal plant-type domain-containing protein" evidence="3">
    <location>
        <begin position="26"/>
        <end position="100"/>
    </location>
</feature>
<dbReference type="Proteomes" id="UP000467840">
    <property type="component" value="Chromosome 4"/>
</dbReference>
<reference evidence="5 6" key="1">
    <citation type="journal article" date="2020" name="Mol. Plant">
        <title>The Chromosome-Based Rubber Tree Genome Provides New Insights into Spurge Genome Evolution and Rubber Biosynthesis.</title>
        <authorList>
            <person name="Liu J."/>
            <person name="Shi C."/>
            <person name="Shi C.C."/>
            <person name="Li W."/>
            <person name="Zhang Q.J."/>
            <person name="Zhang Y."/>
            <person name="Li K."/>
            <person name="Lu H.F."/>
            <person name="Shi C."/>
            <person name="Zhu S.T."/>
            <person name="Xiao Z.Y."/>
            <person name="Nan H."/>
            <person name="Yue Y."/>
            <person name="Zhu X.G."/>
            <person name="Wu Y."/>
            <person name="Hong X.N."/>
            <person name="Fan G.Y."/>
            <person name="Tong Y."/>
            <person name="Zhang D."/>
            <person name="Mao C.L."/>
            <person name="Liu Y.L."/>
            <person name="Hao S.J."/>
            <person name="Liu W.Q."/>
            <person name="Lv M.Q."/>
            <person name="Zhang H.B."/>
            <person name="Liu Y."/>
            <person name="Hu-Tang G.R."/>
            <person name="Wang J.P."/>
            <person name="Wang J.H."/>
            <person name="Sun Y.H."/>
            <person name="Ni S.B."/>
            <person name="Chen W.B."/>
            <person name="Zhang X.C."/>
            <person name="Jiao Y.N."/>
            <person name="Eichler E.E."/>
            <person name="Li G.H."/>
            <person name="Liu X."/>
            <person name="Gao L.Z."/>
        </authorList>
    </citation>
    <scope>NUCLEOTIDE SEQUENCE [LARGE SCALE GENOMIC DNA]</scope>
    <source>
        <strain evidence="6">cv. GT1</strain>
        <tissue evidence="5">Leaf</tissue>
    </source>
</reference>
<feature type="domain" description="Leucine-rich repeat-containing N-terminal plant-type" evidence="4">
    <location>
        <begin position="29"/>
        <end position="69"/>
    </location>
</feature>
<keyword evidence="2" id="KW-0677">Repeat</keyword>
<dbReference type="PANTHER" id="PTHR48007:SF38">
    <property type="entry name" value="LEUCINE-RICH REPEAT PROTEIN KINASE FAMILY PROTEIN"/>
    <property type="match status" value="1"/>
</dbReference>
<accession>A0A6A6LKE4</accession>
<dbReference type="EMBL" id="JAAGAX010000010">
    <property type="protein sequence ID" value="KAF2300935.1"/>
    <property type="molecule type" value="Genomic_DNA"/>
</dbReference>
<dbReference type="InterPro" id="IPR013210">
    <property type="entry name" value="LRR_N_plant-typ"/>
</dbReference>
<evidence type="ECO:0000313" key="5">
    <source>
        <dbReference type="EMBL" id="KAF2300935.1"/>
    </source>
</evidence>
<feature type="signal peptide" evidence="3">
    <location>
        <begin position="1"/>
        <end position="25"/>
    </location>
</feature>
<protein>
    <recommendedName>
        <fullName evidence="4">Leucine-rich repeat-containing N-terminal plant-type domain-containing protein</fullName>
    </recommendedName>
</protein>
<sequence>MALDWLLRPDFLVFINVFVLQHACTSSISQSEALIKLKSSFTNTSALSSWVPGSAPCEGDAQWKGLLCSNGIVMGLRLENMGLSGKIDVDALVDIQDSGV</sequence>
<proteinExistence type="predicted"/>
<dbReference type="InterPro" id="IPR032675">
    <property type="entry name" value="LRR_dom_sf"/>
</dbReference>
<evidence type="ECO:0000256" key="1">
    <source>
        <dbReference type="ARBA" id="ARBA00022614"/>
    </source>
</evidence>
<dbReference type="InterPro" id="IPR046959">
    <property type="entry name" value="PRK1-6/SRF4-like"/>
</dbReference>
<evidence type="ECO:0000313" key="6">
    <source>
        <dbReference type="Proteomes" id="UP000467840"/>
    </source>
</evidence>
<keyword evidence="1" id="KW-0433">Leucine-rich repeat</keyword>